<dbReference type="InterPro" id="IPR014756">
    <property type="entry name" value="Ig_E-set"/>
</dbReference>
<dbReference type="GO" id="GO:0002116">
    <property type="term" value="C:semaphorin receptor complex"/>
    <property type="evidence" value="ECO:0007669"/>
    <property type="project" value="TreeGrafter"/>
</dbReference>
<dbReference type="InterPro" id="IPR031148">
    <property type="entry name" value="Plexin"/>
</dbReference>
<feature type="transmembrane region" description="Helical" evidence="1">
    <location>
        <begin position="674"/>
        <end position="693"/>
    </location>
</feature>
<accession>A0A2H8TV27</accession>
<evidence type="ECO:0000313" key="3">
    <source>
        <dbReference type="EMBL" id="MBW18067.1"/>
    </source>
</evidence>
<dbReference type="GO" id="GO:0005886">
    <property type="term" value="C:plasma membrane"/>
    <property type="evidence" value="ECO:0007669"/>
    <property type="project" value="TreeGrafter"/>
</dbReference>
<keyword evidence="1" id="KW-0472">Membrane</keyword>
<dbReference type="Pfam" id="PF01833">
    <property type="entry name" value="TIG"/>
    <property type="match status" value="1"/>
</dbReference>
<keyword evidence="1" id="KW-0812">Transmembrane</keyword>
<protein>
    <submittedName>
        <fullName evidence="3">Plexin-A3</fullName>
    </submittedName>
</protein>
<reference evidence="3" key="1">
    <citation type="submission" date="2017-10" db="EMBL/GenBank/DDBJ databases">
        <title>Transcriptome Assembly of Sugarcane Aphid Adults.</title>
        <authorList>
            <person name="Scully E.D."/>
            <person name="Palmer N.A."/>
            <person name="Geib S.M."/>
            <person name="Sarath G."/>
            <person name="Sattler S.E."/>
        </authorList>
    </citation>
    <scope>NUCLEOTIDE SEQUENCE</scope>
    <source>
        <tissue evidence="3">Whole body</tissue>
    </source>
</reference>
<dbReference type="OrthoDB" id="6613026at2759"/>
<dbReference type="SUPFAM" id="SSF81296">
    <property type="entry name" value="E set domains"/>
    <property type="match status" value="1"/>
</dbReference>
<dbReference type="Gene3D" id="2.60.40.10">
    <property type="entry name" value="Immunoglobulins"/>
    <property type="match status" value="2"/>
</dbReference>
<sequence>MFTCGRYMTANQRKYWNYSSVKRLLFTIVLLTTSIEINASNINFTESGSGQEINCTVYRSCTKCADISICSWAIQKQICLYSNQSLSENHGVVTKESCPKYAVTLKTEDKHYQIQVTVLNITVESVRNFFNKNAVISCEIENKIYNASIDNEVITCKKNIISPAKQISDKINPLFILYFSIIVNGVRLQFDDPRDHYVSYRSRTCPNVNCSIVFWESDSKKYYCKWCLKNDSCQTTADPRSNCDVRDAINNEKWNNDDTALSAIEVKSPELAIESFNPDVLIFIRKMPAAVNITVKNHELLADGSRLKTVTVAGQSCENATMVDDQTINCIVSPYAQNIVEGPVLVEYEWVTASTVTLRSTQKFKFVKPRFTGVSPTCVPASGGTRIELTGENLNATTFVQVFFKKTKTKPMCEIVELFSDRISCTTVANDRDQKPGLLRIEFEGMMEFYCRENLFSYVDDPIVQDGQVFAGIASGDVPLIVQGVFNCTENQRMYVDDYNGTRRYGRCALRTINGTAAMHCRPPKFDSPAQTMSLPLGFSVELAGKVVDFQRQPPYSYMLHPDPVYADFEVRDVDVIRVNGWFPDPLQRRRSDGNYLLEVVALQHGEHLDDDDDHTCALTYVTDDHFECRSLSGKSLVDTLEIEIALGEQTKRTVVRRRHDRHYTIVRLLRPQYVVGGISLLLICVFALIVGAKKIMNRSKRHVDRRYLGELRNITAGIDESNHYLINSNTGR</sequence>
<dbReference type="EMBL" id="GFXV01006262">
    <property type="protein sequence ID" value="MBW18067.1"/>
    <property type="molecule type" value="Transcribed_RNA"/>
</dbReference>
<dbReference type="GO" id="GO:0048468">
    <property type="term" value="P:cell development"/>
    <property type="evidence" value="ECO:0007669"/>
    <property type="project" value="UniProtKB-ARBA"/>
</dbReference>
<feature type="domain" description="IPT/TIG" evidence="2">
    <location>
        <begin position="368"/>
        <end position="459"/>
    </location>
</feature>
<dbReference type="SMART" id="SM00429">
    <property type="entry name" value="IPT"/>
    <property type="match status" value="1"/>
</dbReference>
<dbReference type="GO" id="GO:0017154">
    <property type="term" value="F:semaphorin receptor activity"/>
    <property type="evidence" value="ECO:0007669"/>
    <property type="project" value="InterPro"/>
</dbReference>
<dbReference type="CDD" id="cd00102">
    <property type="entry name" value="IPT"/>
    <property type="match status" value="1"/>
</dbReference>
<dbReference type="GO" id="GO:0030334">
    <property type="term" value="P:regulation of cell migration"/>
    <property type="evidence" value="ECO:0007669"/>
    <property type="project" value="TreeGrafter"/>
</dbReference>
<dbReference type="AlphaFoldDB" id="A0A2H8TV27"/>
<dbReference type="InterPro" id="IPR013783">
    <property type="entry name" value="Ig-like_fold"/>
</dbReference>
<dbReference type="GO" id="GO:0048731">
    <property type="term" value="P:system development"/>
    <property type="evidence" value="ECO:0007669"/>
    <property type="project" value="UniProtKB-ARBA"/>
</dbReference>
<evidence type="ECO:0000259" key="2">
    <source>
        <dbReference type="SMART" id="SM00429"/>
    </source>
</evidence>
<dbReference type="InterPro" id="IPR002909">
    <property type="entry name" value="IPT_dom"/>
</dbReference>
<proteinExistence type="predicted"/>
<organism evidence="3">
    <name type="scientific">Melanaphis sacchari</name>
    <dbReference type="NCBI Taxonomy" id="742174"/>
    <lineage>
        <taxon>Eukaryota</taxon>
        <taxon>Metazoa</taxon>
        <taxon>Ecdysozoa</taxon>
        <taxon>Arthropoda</taxon>
        <taxon>Hexapoda</taxon>
        <taxon>Insecta</taxon>
        <taxon>Pterygota</taxon>
        <taxon>Neoptera</taxon>
        <taxon>Paraneoptera</taxon>
        <taxon>Hemiptera</taxon>
        <taxon>Sternorrhyncha</taxon>
        <taxon>Aphidomorpha</taxon>
        <taxon>Aphidoidea</taxon>
        <taxon>Aphididae</taxon>
        <taxon>Aphidini</taxon>
        <taxon>Melanaphis</taxon>
    </lineage>
</organism>
<keyword evidence="1" id="KW-1133">Transmembrane helix</keyword>
<dbReference type="PANTHER" id="PTHR22625">
    <property type="entry name" value="PLEXIN"/>
    <property type="match status" value="1"/>
</dbReference>
<name>A0A2H8TV27_9HEMI</name>
<gene>
    <name evidence="3" type="primary">PLXNA3_1</name>
</gene>
<dbReference type="PANTHER" id="PTHR22625:SF70">
    <property type="entry name" value="PLEXIN A, ISOFORM A"/>
    <property type="match status" value="1"/>
</dbReference>
<evidence type="ECO:0000256" key="1">
    <source>
        <dbReference type="SAM" id="Phobius"/>
    </source>
</evidence>